<name>A0ABR3GNG2_9PEZI</name>
<dbReference type="PANTHER" id="PTHR14003:SF20">
    <property type="entry name" value="FINGER DOMAIN PROTEIN, PUTATIVE (AFU_ORTHOLOGUE AFUA_4G10380)-RELATED"/>
    <property type="match status" value="1"/>
</dbReference>
<dbReference type="GO" id="GO:0008270">
    <property type="term" value="F:zinc ion binding"/>
    <property type="evidence" value="ECO:0007669"/>
    <property type="project" value="UniProtKB-KW"/>
</dbReference>
<keyword evidence="2" id="KW-0677">Repeat</keyword>
<protein>
    <submittedName>
        <fullName evidence="8">Zinc-finger protein</fullName>
    </submittedName>
</protein>
<feature type="domain" description="C2H2-type" evidence="7">
    <location>
        <begin position="640"/>
        <end position="667"/>
    </location>
</feature>
<evidence type="ECO:0000256" key="3">
    <source>
        <dbReference type="ARBA" id="ARBA00022771"/>
    </source>
</evidence>
<evidence type="ECO:0000256" key="6">
    <source>
        <dbReference type="SAM" id="MobiDB-lite"/>
    </source>
</evidence>
<reference evidence="8 9" key="1">
    <citation type="submission" date="2024-02" db="EMBL/GenBank/DDBJ databases">
        <title>Discinaceae phylogenomics.</title>
        <authorList>
            <person name="Dirks A.C."/>
            <person name="James T.Y."/>
        </authorList>
    </citation>
    <scope>NUCLEOTIDE SEQUENCE [LARGE SCALE GENOMIC DNA]</scope>
    <source>
        <strain evidence="8 9">ACD0624</strain>
    </source>
</reference>
<comment type="caution">
    <text evidence="8">The sequence shown here is derived from an EMBL/GenBank/DDBJ whole genome shotgun (WGS) entry which is preliminary data.</text>
</comment>
<evidence type="ECO:0000256" key="4">
    <source>
        <dbReference type="ARBA" id="ARBA00022833"/>
    </source>
</evidence>
<proteinExistence type="predicted"/>
<dbReference type="Pfam" id="PF13912">
    <property type="entry name" value="zf-C2H2_6"/>
    <property type="match status" value="1"/>
</dbReference>
<keyword evidence="4" id="KW-0862">Zinc</keyword>
<organism evidence="8 9">
    <name type="scientific">Discina gigas</name>
    <dbReference type="NCBI Taxonomy" id="1032678"/>
    <lineage>
        <taxon>Eukaryota</taxon>
        <taxon>Fungi</taxon>
        <taxon>Dikarya</taxon>
        <taxon>Ascomycota</taxon>
        <taxon>Pezizomycotina</taxon>
        <taxon>Pezizomycetes</taxon>
        <taxon>Pezizales</taxon>
        <taxon>Discinaceae</taxon>
        <taxon>Discina</taxon>
    </lineage>
</organism>
<dbReference type="Pfam" id="PF00096">
    <property type="entry name" value="zf-C2H2"/>
    <property type="match status" value="1"/>
</dbReference>
<feature type="domain" description="C2H2-type" evidence="7">
    <location>
        <begin position="668"/>
        <end position="692"/>
    </location>
</feature>
<dbReference type="EMBL" id="JBBBZM010000034">
    <property type="protein sequence ID" value="KAL0637471.1"/>
    <property type="molecule type" value="Genomic_DNA"/>
</dbReference>
<keyword evidence="1" id="KW-0479">Metal-binding</keyword>
<keyword evidence="3 5" id="KW-0863">Zinc-finger</keyword>
<evidence type="ECO:0000256" key="5">
    <source>
        <dbReference type="PROSITE-ProRule" id="PRU00042"/>
    </source>
</evidence>
<dbReference type="SMART" id="SM00355">
    <property type="entry name" value="ZnF_C2H2"/>
    <property type="match status" value="7"/>
</dbReference>
<dbReference type="InterPro" id="IPR013087">
    <property type="entry name" value="Znf_C2H2_type"/>
</dbReference>
<dbReference type="Gene3D" id="3.30.160.60">
    <property type="entry name" value="Classic Zinc Finger"/>
    <property type="match status" value="4"/>
</dbReference>
<dbReference type="SUPFAM" id="SSF57667">
    <property type="entry name" value="beta-beta-alpha zinc fingers"/>
    <property type="match status" value="2"/>
</dbReference>
<evidence type="ECO:0000256" key="2">
    <source>
        <dbReference type="ARBA" id="ARBA00022737"/>
    </source>
</evidence>
<feature type="domain" description="C2H2-type" evidence="7">
    <location>
        <begin position="612"/>
        <end position="639"/>
    </location>
</feature>
<evidence type="ECO:0000313" key="8">
    <source>
        <dbReference type="EMBL" id="KAL0637471.1"/>
    </source>
</evidence>
<dbReference type="PANTHER" id="PTHR14003">
    <property type="entry name" value="TRANSCRIPTIONAL REPRESSOR PROTEIN YY"/>
    <property type="match status" value="1"/>
</dbReference>
<evidence type="ECO:0000256" key="1">
    <source>
        <dbReference type="ARBA" id="ARBA00022723"/>
    </source>
</evidence>
<evidence type="ECO:0000313" key="9">
    <source>
        <dbReference type="Proteomes" id="UP001447188"/>
    </source>
</evidence>
<evidence type="ECO:0000259" key="7">
    <source>
        <dbReference type="PROSITE" id="PS50157"/>
    </source>
</evidence>
<sequence>MESYRSPSELRLRQHQQHPSPPSPTPRPLQLLAECSLAIASRSQPPFTHSFAPAQVQVQSSGPVLLRADEYRMLERIMVPSADFLPQEQQQQQQQYHQYQYQYQQYQQQGRPLAQATLLSPAAPSPIPSEDIGLNTLICAAQSSPYPTQDIPSPPSSPRPILALPPVLGAKITSLCSSPASSSCCDVDDCTSKCPSECDDEDCTEPCEDCIPTPCDLTTTCQIVPVLCSEKACLGPKTPCPEGETCVQEIICQKDGCEVTSCHSLTDYSGYALNELQSFEPINGPVGWGLHSFGDEPLHHFDYGNAEQQQQQHGGDLQQLGYHPQQFFTFSGQQLNHVQAIATSEPPSSSRSSSALLESYDSYSASPFDHYNVPTKRRRISTPLTPPSFGVVSKSNTPFDEPIAQWSNYSSQPTWSGDDILGGGLDANNIFGLSLALGDCHWDGCNAHLDTKSDLQLHLSTHLDPSLDQCLWDACGIEVEGIEELKSHLRHEHLVPASAPVTASASALASASASTSTCVGEGEEEEVRRCEWEDVCDSGGTEEGSGGSRVCGKEFGSAEKLQKHAKEAHIAVLKKKTGYYCCWAGCGRKERGFSQKGKVERHMQTHTGFKSCKCDFCDKEFSAMQALQQHIRIHTGEKPYKCDVCQKEFAQGSALTMHKRVHTGDRPLKCEFPGCGKRFSESSNLSKHRKSE</sequence>
<dbReference type="PROSITE" id="PS50157">
    <property type="entry name" value="ZINC_FINGER_C2H2_2"/>
    <property type="match status" value="3"/>
</dbReference>
<keyword evidence="9" id="KW-1185">Reference proteome</keyword>
<dbReference type="PROSITE" id="PS00028">
    <property type="entry name" value="ZINC_FINGER_C2H2_1"/>
    <property type="match status" value="2"/>
</dbReference>
<feature type="region of interest" description="Disordered" evidence="6">
    <location>
        <begin position="1"/>
        <end position="29"/>
    </location>
</feature>
<gene>
    <name evidence="8" type="primary">SUR1</name>
    <name evidence="8" type="ORF">Q9L58_003526</name>
</gene>
<dbReference type="Proteomes" id="UP001447188">
    <property type="component" value="Unassembled WGS sequence"/>
</dbReference>
<dbReference type="InterPro" id="IPR036236">
    <property type="entry name" value="Znf_C2H2_sf"/>
</dbReference>
<accession>A0ABR3GNG2</accession>